<evidence type="ECO:0000313" key="2">
    <source>
        <dbReference type="EMBL" id="CAF1436523.1"/>
    </source>
</evidence>
<name>A0A815NXQ8_9BILA</name>
<evidence type="ECO:0000313" key="4">
    <source>
        <dbReference type="EMBL" id="CAF4313816.1"/>
    </source>
</evidence>
<evidence type="ECO:0000313" key="5">
    <source>
        <dbReference type="Proteomes" id="UP000663829"/>
    </source>
</evidence>
<dbReference type="Proteomes" id="UP000663829">
    <property type="component" value="Unassembled WGS sequence"/>
</dbReference>
<dbReference type="Proteomes" id="UP000677228">
    <property type="component" value="Unassembled WGS sequence"/>
</dbReference>
<dbReference type="EMBL" id="CAJNOQ010018791">
    <property type="protein sequence ID" value="CAF1436523.1"/>
    <property type="molecule type" value="Genomic_DNA"/>
</dbReference>
<reference evidence="2" key="1">
    <citation type="submission" date="2021-02" db="EMBL/GenBank/DDBJ databases">
        <authorList>
            <person name="Nowell W R."/>
        </authorList>
    </citation>
    <scope>NUCLEOTIDE SEQUENCE</scope>
</reference>
<dbReference type="EMBL" id="CAJOBA010006659">
    <property type="protein sequence ID" value="CAF3779140.1"/>
    <property type="molecule type" value="Genomic_DNA"/>
</dbReference>
<dbReference type="EMBL" id="CAJOBC010084226">
    <property type="protein sequence ID" value="CAF4313816.1"/>
    <property type="molecule type" value="Genomic_DNA"/>
</dbReference>
<protein>
    <submittedName>
        <fullName evidence="2">Uncharacterized protein</fullName>
    </submittedName>
</protein>
<gene>
    <name evidence="2" type="ORF">GPM918_LOCUS34209</name>
    <name evidence="1" type="ORF">OVA965_LOCUS15005</name>
    <name evidence="4" type="ORF">SRO942_LOCUS34901</name>
    <name evidence="3" type="ORF">TMI583_LOCUS15013</name>
</gene>
<dbReference type="AlphaFoldDB" id="A0A815NXQ8"/>
<proteinExistence type="predicted"/>
<dbReference type="Proteomes" id="UP000682733">
    <property type="component" value="Unassembled WGS sequence"/>
</dbReference>
<dbReference type="EMBL" id="CAJNOK010006649">
    <property type="protein sequence ID" value="CAF1010277.1"/>
    <property type="molecule type" value="Genomic_DNA"/>
</dbReference>
<organism evidence="2 5">
    <name type="scientific">Didymodactylos carnosus</name>
    <dbReference type="NCBI Taxonomy" id="1234261"/>
    <lineage>
        <taxon>Eukaryota</taxon>
        <taxon>Metazoa</taxon>
        <taxon>Spiralia</taxon>
        <taxon>Gnathifera</taxon>
        <taxon>Rotifera</taxon>
        <taxon>Eurotatoria</taxon>
        <taxon>Bdelloidea</taxon>
        <taxon>Philodinida</taxon>
        <taxon>Philodinidae</taxon>
        <taxon>Didymodactylos</taxon>
    </lineage>
</organism>
<keyword evidence="5" id="KW-1185">Reference proteome</keyword>
<accession>A0A815NXQ8</accession>
<evidence type="ECO:0000313" key="1">
    <source>
        <dbReference type="EMBL" id="CAF1010277.1"/>
    </source>
</evidence>
<comment type="caution">
    <text evidence="2">The sequence shown here is derived from an EMBL/GenBank/DDBJ whole genome shotgun (WGS) entry which is preliminary data.</text>
</comment>
<sequence>MAAASVSKEVCKGCEQGVFTCTGCKSTFCKPHFEEHRQQLSVEFEHMIYDYDMLQQQLLSDQSIAKSYDILVERIDKWEVETAKCVREAAKRAREVVRQLSGKQEIESIVEQSVGTKTVQHQILRDITEGVFEIRKAQF</sequence>
<dbReference type="Proteomes" id="UP000681722">
    <property type="component" value="Unassembled WGS sequence"/>
</dbReference>
<evidence type="ECO:0000313" key="3">
    <source>
        <dbReference type="EMBL" id="CAF3779140.1"/>
    </source>
</evidence>